<accession>A0A1Z5RJM4</accession>
<dbReference type="GO" id="GO:0008270">
    <property type="term" value="F:zinc ion binding"/>
    <property type="evidence" value="ECO:0007669"/>
    <property type="project" value="UniProtKB-KW"/>
</dbReference>
<reference evidence="4 5" key="1">
    <citation type="journal article" date="2009" name="Nature">
        <title>The Sorghum bicolor genome and the diversification of grasses.</title>
        <authorList>
            <person name="Paterson A.H."/>
            <person name="Bowers J.E."/>
            <person name="Bruggmann R."/>
            <person name="Dubchak I."/>
            <person name="Grimwood J."/>
            <person name="Gundlach H."/>
            <person name="Haberer G."/>
            <person name="Hellsten U."/>
            <person name="Mitros T."/>
            <person name="Poliakov A."/>
            <person name="Schmutz J."/>
            <person name="Spannagl M."/>
            <person name="Tang H."/>
            <person name="Wang X."/>
            <person name="Wicker T."/>
            <person name="Bharti A.K."/>
            <person name="Chapman J."/>
            <person name="Feltus F.A."/>
            <person name="Gowik U."/>
            <person name="Grigoriev I.V."/>
            <person name="Lyons E."/>
            <person name="Maher C.A."/>
            <person name="Martis M."/>
            <person name="Narechania A."/>
            <person name="Otillar R.P."/>
            <person name="Penning B.W."/>
            <person name="Salamov A.A."/>
            <person name="Wang Y."/>
            <person name="Zhang L."/>
            <person name="Carpita N.C."/>
            <person name="Freeling M."/>
            <person name="Gingle A.R."/>
            <person name="Hash C.T."/>
            <person name="Keller B."/>
            <person name="Klein P."/>
            <person name="Kresovich S."/>
            <person name="McCann M.C."/>
            <person name="Ming R."/>
            <person name="Peterson D.G."/>
            <person name="Mehboob-ur-Rahman"/>
            <person name="Ware D."/>
            <person name="Westhoff P."/>
            <person name="Mayer K.F."/>
            <person name="Messing J."/>
            <person name="Rokhsar D.S."/>
        </authorList>
    </citation>
    <scope>NUCLEOTIDE SEQUENCE [LARGE SCALE GENOMIC DNA]</scope>
    <source>
        <strain evidence="5">cv. BTx623</strain>
    </source>
</reference>
<feature type="domain" description="RING-type" evidence="3">
    <location>
        <begin position="316"/>
        <end position="355"/>
    </location>
</feature>
<evidence type="ECO:0000259" key="3">
    <source>
        <dbReference type="PROSITE" id="PS50089"/>
    </source>
</evidence>
<dbReference type="CDD" id="cd16448">
    <property type="entry name" value="RING-H2"/>
    <property type="match status" value="1"/>
</dbReference>
<reference evidence="5" key="2">
    <citation type="journal article" date="2018" name="Plant J.">
        <title>The Sorghum bicolor reference genome: improved assembly, gene annotations, a transcriptome atlas, and signatures of genome organization.</title>
        <authorList>
            <person name="McCormick R.F."/>
            <person name="Truong S.K."/>
            <person name="Sreedasyam A."/>
            <person name="Jenkins J."/>
            <person name="Shu S."/>
            <person name="Sims D."/>
            <person name="Kennedy M."/>
            <person name="Amirebrahimi M."/>
            <person name="Weers B.D."/>
            <person name="McKinley B."/>
            <person name="Mattison A."/>
            <person name="Morishige D.T."/>
            <person name="Grimwood J."/>
            <person name="Schmutz J."/>
            <person name="Mullet J.E."/>
        </authorList>
    </citation>
    <scope>NUCLEOTIDE SEQUENCE [LARGE SCALE GENOMIC DNA]</scope>
    <source>
        <strain evidence="5">cv. BTx623</strain>
    </source>
</reference>
<dbReference type="InParanoid" id="A0A1Z5RJM4"/>
<sequence length="366" mass="40234">MLGWDVHISRTLPVEEPIVAAVPPVPPVPPPVPPVANVSDDEPTSFNDYAILALPASSYGSVLGDDNEDGETYEDTSDSDGSEIEDHDNQVRFWDSDAARSETYLVAEPLMFLGQMTRFASFQGAAGFMRMSATQASTDGKDNHESGVIVVHYRLTRFSGTQNGGLGVVRDFGTDLHHPRYLVPFPVAAIDPASSLRLVRAALAANFYPYCYYMQLQALWSSLIGVLPVHMPPRTMRVAVTVDFGVLRSEDRTPERMERMRAALAALARENDAASPTAFGLEQNLPVPVCCDEPSSGGEVARPANRRRLNVEGEVCAICQEKLLHGLAAWPRCSHIFHGKCLEQLLVTALHRCPIWTERMEEEEDG</sequence>
<proteinExistence type="predicted"/>
<dbReference type="GO" id="GO:0061630">
    <property type="term" value="F:ubiquitin protein ligase activity"/>
    <property type="evidence" value="ECO:0000318"/>
    <property type="project" value="GO_Central"/>
</dbReference>
<dbReference type="AlphaFoldDB" id="A0A1Z5RJM4"/>
<dbReference type="Gene3D" id="3.30.40.10">
    <property type="entry name" value="Zinc/RING finger domain, C3HC4 (zinc finger)"/>
    <property type="match status" value="1"/>
</dbReference>
<feature type="region of interest" description="Disordered" evidence="2">
    <location>
        <begin position="61"/>
        <end position="90"/>
    </location>
</feature>
<dbReference type="SUPFAM" id="SSF57850">
    <property type="entry name" value="RING/U-box"/>
    <property type="match status" value="1"/>
</dbReference>
<keyword evidence="1" id="KW-0862">Zinc</keyword>
<evidence type="ECO:0000313" key="4">
    <source>
        <dbReference type="EMBL" id="OQU83556.1"/>
    </source>
</evidence>
<dbReference type="GO" id="GO:0006511">
    <property type="term" value="P:ubiquitin-dependent protein catabolic process"/>
    <property type="evidence" value="ECO:0000318"/>
    <property type="project" value="GO_Central"/>
</dbReference>
<keyword evidence="1" id="KW-0863">Zinc-finger</keyword>
<name>A0A1Z5RJM4_SORBI</name>
<dbReference type="Gramene" id="OQU83556">
    <property type="protein sequence ID" value="OQU83556"/>
    <property type="gene ID" value="SORBI_3005G133266"/>
</dbReference>
<dbReference type="InterPro" id="IPR001841">
    <property type="entry name" value="Znf_RING"/>
</dbReference>
<dbReference type="InterPro" id="IPR013083">
    <property type="entry name" value="Znf_RING/FYVE/PHD"/>
</dbReference>
<evidence type="ECO:0000313" key="5">
    <source>
        <dbReference type="Proteomes" id="UP000000768"/>
    </source>
</evidence>
<keyword evidence="1" id="KW-0479">Metal-binding</keyword>
<evidence type="ECO:0000256" key="2">
    <source>
        <dbReference type="SAM" id="MobiDB-lite"/>
    </source>
</evidence>
<organism evidence="4 5">
    <name type="scientific">Sorghum bicolor</name>
    <name type="common">Sorghum</name>
    <name type="synonym">Sorghum vulgare</name>
    <dbReference type="NCBI Taxonomy" id="4558"/>
    <lineage>
        <taxon>Eukaryota</taxon>
        <taxon>Viridiplantae</taxon>
        <taxon>Streptophyta</taxon>
        <taxon>Embryophyta</taxon>
        <taxon>Tracheophyta</taxon>
        <taxon>Spermatophyta</taxon>
        <taxon>Magnoliopsida</taxon>
        <taxon>Liliopsida</taxon>
        <taxon>Poales</taxon>
        <taxon>Poaceae</taxon>
        <taxon>PACMAD clade</taxon>
        <taxon>Panicoideae</taxon>
        <taxon>Andropogonodae</taxon>
        <taxon>Andropogoneae</taxon>
        <taxon>Sorghinae</taxon>
        <taxon>Sorghum</taxon>
    </lineage>
</organism>
<protein>
    <recommendedName>
        <fullName evidence="3">RING-type domain-containing protein</fullName>
    </recommendedName>
</protein>
<evidence type="ECO:0000256" key="1">
    <source>
        <dbReference type="PROSITE-ProRule" id="PRU00175"/>
    </source>
</evidence>
<keyword evidence="5" id="KW-1185">Reference proteome</keyword>
<feature type="compositionally biased region" description="Acidic residues" evidence="2">
    <location>
        <begin position="65"/>
        <end position="86"/>
    </location>
</feature>
<dbReference type="Proteomes" id="UP000000768">
    <property type="component" value="Chromosome 5"/>
</dbReference>
<gene>
    <name evidence="4" type="ORF">SORBI_3005G133266</name>
</gene>
<dbReference type="EMBL" id="CM000764">
    <property type="protein sequence ID" value="OQU83556.1"/>
    <property type="molecule type" value="Genomic_DNA"/>
</dbReference>
<dbReference type="PROSITE" id="PS50089">
    <property type="entry name" value="ZF_RING_2"/>
    <property type="match status" value="1"/>
</dbReference>